<protein>
    <submittedName>
        <fullName evidence="1">Uncharacterized protein</fullName>
    </submittedName>
</protein>
<sequence length="75" mass="8489">MLLESCAAFFWHLLSAFSFPRSVLSLLRLFLTLHNDYNKLRRSHLLFLYPSGAHLVERAATAAASPSVGARLRRC</sequence>
<dbReference type="AlphaFoldDB" id="A0AAQ4F4L5"/>
<dbReference type="Proteomes" id="UP001321473">
    <property type="component" value="Unassembled WGS sequence"/>
</dbReference>
<gene>
    <name evidence="1" type="ORF">V5799_016619</name>
</gene>
<proteinExistence type="predicted"/>
<organism evidence="1 2">
    <name type="scientific">Amblyomma americanum</name>
    <name type="common">Lone star tick</name>
    <dbReference type="NCBI Taxonomy" id="6943"/>
    <lineage>
        <taxon>Eukaryota</taxon>
        <taxon>Metazoa</taxon>
        <taxon>Ecdysozoa</taxon>
        <taxon>Arthropoda</taxon>
        <taxon>Chelicerata</taxon>
        <taxon>Arachnida</taxon>
        <taxon>Acari</taxon>
        <taxon>Parasitiformes</taxon>
        <taxon>Ixodida</taxon>
        <taxon>Ixodoidea</taxon>
        <taxon>Ixodidae</taxon>
        <taxon>Amblyomminae</taxon>
        <taxon>Amblyomma</taxon>
    </lineage>
</organism>
<dbReference type="EMBL" id="JARKHS020007062">
    <property type="protein sequence ID" value="KAK8782039.1"/>
    <property type="molecule type" value="Genomic_DNA"/>
</dbReference>
<evidence type="ECO:0000313" key="2">
    <source>
        <dbReference type="Proteomes" id="UP001321473"/>
    </source>
</evidence>
<reference evidence="1 2" key="1">
    <citation type="journal article" date="2023" name="Arcadia Sci">
        <title>De novo assembly of a long-read Amblyomma americanum tick genome.</title>
        <authorList>
            <person name="Chou S."/>
            <person name="Poskanzer K.E."/>
            <person name="Rollins M."/>
            <person name="Thuy-Boun P.S."/>
        </authorList>
    </citation>
    <scope>NUCLEOTIDE SEQUENCE [LARGE SCALE GENOMIC DNA]</scope>
    <source>
        <strain evidence="1">F_SG_1</strain>
        <tissue evidence="1">Salivary glands</tissue>
    </source>
</reference>
<accession>A0AAQ4F4L5</accession>
<name>A0AAQ4F4L5_AMBAM</name>
<comment type="caution">
    <text evidence="1">The sequence shown here is derived from an EMBL/GenBank/DDBJ whole genome shotgun (WGS) entry which is preliminary data.</text>
</comment>
<evidence type="ECO:0000313" key="1">
    <source>
        <dbReference type="EMBL" id="KAK8782039.1"/>
    </source>
</evidence>
<keyword evidence="2" id="KW-1185">Reference proteome</keyword>